<evidence type="ECO:0000256" key="1">
    <source>
        <dbReference type="ARBA" id="ARBA00001974"/>
    </source>
</evidence>
<keyword evidence="8" id="KW-0256">Endoplasmic reticulum</keyword>
<dbReference type="EMBL" id="HE650832">
    <property type="protein sequence ID" value="CCF60823.1"/>
    <property type="molecule type" value="Genomic_DNA"/>
</dbReference>
<evidence type="ECO:0000256" key="7">
    <source>
        <dbReference type="ARBA" id="ARBA00022729"/>
    </source>
</evidence>
<evidence type="ECO:0000313" key="21">
    <source>
        <dbReference type="Proteomes" id="UP000005220"/>
    </source>
</evidence>
<evidence type="ECO:0000256" key="5">
    <source>
        <dbReference type="ARBA" id="ARBA00022448"/>
    </source>
</evidence>
<evidence type="ECO:0000313" key="20">
    <source>
        <dbReference type="EMBL" id="CCF60823.1"/>
    </source>
</evidence>
<evidence type="ECO:0000256" key="10">
    <source>
        <dbReference type="ARBA" id="ARBA00022982"/>
    </source>
</evidence>
<dbReference type="HOGENOM" id="CLU_023061_2_1_1"/>
<dbReference type="KEGG" id="kaf:KAFR_0L02120"/>
<dbReference type="PANTHER" id="PTHR12613:SF0">
    <property type="entry name" value="ERO1-LIKE PROTEIN"/>
    <property type="match status" value="1"/>
</dbReference>
<keyword evidence="9 17" id="KW-0274">FAD</keyword>
<evidence type="ECO:0000256" key="4">
    <source>
        <dbReference type="ARBA" id="ARBA00011802"/>
    </source>
</evidence>
<keyword evidence="10" id="KW-0249">Electron transport</keyword>
<dbReference type="AlphaFoldDB" id="H2B2H3"/>
<dbReference type="PANTHER" id="PTHR12613">
    <property type="entry name" value="ERO1-RELATED"/>
    <property type="match status" value="1"/>
</dbReference>
<feature type="chain" id="PRO_5003559153" description="Endoplasmic oxidoreductin" evidence="19">
    <location>
        <begin position="19"/>
        <end position="441"/>
    </location>
</feature>
<dbReference type="GO" id="GO:0005789">
    <property type="term" value="C:endoplasmic reticulum membrane"/>
    <property type="evidence" value="ECO:0007669"/>
    <property type="project" value="UniProtKB-SubCell"/>
</dbReference>
<dbReference type="GeneID" id="13887030"/>
<evidence type="ECO:0000256" key="19">
    <source>
        <dbReference type="SAM" id="SignalP"/>
    </source>
</evidence>
<keyword evidence="21" id="KW-1185">Reference proteome</keyword>
<dbReference type="GO" id="GO:0071949">
    <property type="term" value="F:FAD binding"/>
    <property type="evidence" value="ECO:0007669"/>
    <property type="project" value="InterPro"/>
</dbReference>
<protein>
    <recommendedName>
        <fullName evidence="22">Endoplasmic oxidoreductin</fullName>
    </recommendedName>
</protein>
<evidence type="ECO:0000256" key="18">
    <source>
        <dbReference type="PIRSR" id="PIRSR017205-3"/>
    </source>
</evidence>
<evidence type="ECO:0000256" key="17">
    <source>
        <dbReference type="PIRSR" id="PIRSR017205-2"/>
    </source>
</evidence>
<keyword evidence="6" id="KW-0285">Flavoprotein</keyword>
<comment type="subunit">
    <text evidence="4">May function both as a monomer and a homodimer.</text>
</comment>
<dbReference type="GO" id="GO:0034975">
    <property type="term" value="P:protein folding in endoplasmic reticulum"/>
    <property type="evidence" value="ECO:0007669"/>
    <property type="project" value="EnsemblFungi"/>
</dbReference>
<evidence type="ECO:0000256" key="15">
    <source>
        <dbReference type="ARBA" id="ARBA00023284"/>
    </source>
</evidence>
<evidence type="ECO:0000256" key="2">
    <source>
        <dbReference type="ARBA" id="ARBA00004367"/>
    </source>
</evidence>
<feature type="active site" evidence="16">
    <location>
        <position position="340"/>
    </location>
</feature>
<feature type="binding site" evidence="17">
    <location>
        <position position="213"/>
    </location>
    <ligand>
        <name>FAD</name>
        <dbReference type="ChEBI" id="CHEBI:57692"/>
    </ligand>
</feature>
<evidence type="ECO:0000256" key="11">
    <source>
        <dbReference type="ARBA" id="ARBA00023002"/>
    </source>
</evidence>
<feature type="binding site" evidence="17">
    <location>
        <position position="169"/>
    </location>
    <ligand>
        <name>FAD</name>
        <dbReference type="ChEBI" id="CHEBI:57692"/>
    </ligand>
</feature>
<feature type="binding site" evidence="17">
    <location>
        <position position="210"/>
    </location>
    <ligand>
        <name>FAD</name>
        <dbReference type="ChEBI" id="CHEBI:57692"/>
    </ligand>
</feature>
<feature type="binding site" evidence="17">
    <location>
        <position position="171"/>
    </location>
    <ligand>
        <name>FAD</name>
        <dbReference type="ChEBI" id="CHEBI:57692"/>
    </ligand>
</feature>
<name>H2B2H3_KAZAF</name>
<feature type="disulfide bond" evidence="18">
    <location>
        <begin position="132"/>
        <end position="277"/>
    </location>
</feature>
<evidence type="ECO:0000256" key="16">
    <source>
        <dbReference type="PIRSR" id="PIRSR017205-1"/>
    </source>
</evidence>
<keyword evidence="14" id="KW-0325">Glycoprotein</keyword>
<dbReference type="Pfam" id="PF04137">
    <property type="entry name" value="ERO1"/>
    <property type="match status" value="1"/>
</dbReference>
<evidence type="ECO:0008006" key="22">
    <source>
        <dbReference type="Google" id="ProtNLM"/>
    </source>
</evidence>
<organism evidence="20 21">
    <name type="scientific">Kazachstania africana (strain ATCC 22294 / BCRC 22015 / CBS 2517 / CECT 1963 / NBRC 1671 / NRRL Y-8276)</name>
    <name type="common">Yeast</name>
    <name type="synonym">Kluyveromyces africanus</name>
    <dbReference type="NCBI Taxonomy" id="1071382"/>
    <lineage>
        <taxon>Eukaryota</taxon>
        <taxon>Fungi</taxon>
        <taxon>Dikarya</taxon>
        <taxon>Ascomycota</taxon>
        <taxon>Saccharomycotina</taxon>
        <taxon>Saccharomycetes</taxon>
        <taxon>Saccharomycetales</taxon>
        <taxon>Saccharomycetaceae</taxon>
        <taxon>Kazachstania</taxon>
    </lineage>
</organism>
<evidence type="ECO:0000256" key="8">
    <source>
        <dbReference type="ARBA" id="ARBA00022824"/>
    </source>
</evidence>
<feature type="signal peptide" evidence="19">
    <location>
        <begin position="1"/>
        <end position="18"/>
    </location>
</feature>
<dbReference type="RefSeq" id="XP_003959958.1">
    <property type="nucleotide sequence ID" value="XM_003959909.1"/>
</dbReference>
<evidence type="ECO:0000256" key="14">
    <source>
        <dbReference type="ARBA" id="ARBA00023180"/>
    </source>
</evidence>
<reference evidence="20 21" key="1">
    <citation type="journal article" date="2011" name="Proc. Natl. Acad. Sci. U.S.A.">
        <title>Evolutionary erosion of yeast sex chromosomes by mating-type switching accidents.</title>
        <authorList>
            <person name="Gordon J.L."/>
            <person name="Armisen D."/>
            <person name="Proux-Wera E."/>
            <person name="Oheigeartaigh S.S."/>
            <person name="Byrne K.P."/>
            <person name="Wolfe K.H."/>
        </authorList>
    </citation>
    <scope>NUCLEOTIDE SEQUENCE [LARGE SCALE GENOMIC DNA]</scope>
    <source>
        <strain evidence="21">ATCC 22294 / BCRC 22015 / CBS 2517 / CECT 1963 / NBRC 1671 / NRRL Y-8276</strain>
    </source>
</reference>
<keyword evidence="13 18" id="KW-1015">Disulfide bond</keyword>
<dbReference type="GO" id="GO:0015035">
    <property type="term" value="F:protein-disulfide reductase activity"/>
    <property type="evidence" value="ECO:0007669"/>
    <property type="project" value="InterPro"/>
</dbReference>
<evidence type="ECO:0000256" key="3">
    <source>
        <dbReference type="ARBA" id="ARBA00008277"/>
    </source>
</evidence>
<keyword evidence="12" id="KW-0472">Membrane</keyword>
<dbReference type="GO" id="GO:0016972">
    <property type="term" value="F:thiol oxidase activity"/>
    <property type="evidence" value="ECO:0007669"/>
    <property type="project" value="EnsemblFungi"/>
</dbReference>
<gene>
    <name evidence="20" type="primary">KAFR0L02120</name>
    <name evidence="20" type="ORF">KAFR_0L02120</name>
</gene>
<dbReference type="OrthoDB" id="269384at2759"/>
<evidence type="ECO:0000256" key="9">
    <source>
        <dbReference type="ARBA" id="ARBA00022827"/>
    </source>
</evidence>
<keyword evidence="15" id="KW-0676">Redox-active center</keyword>
<dbReference type="SUPFAM" id="SSF110019">
    <property type="entry name" value="ERO1-like"/>
    <property type="match status" value="1"/>
</dbReference>
<dbReference type="InParanoid" id="H2B2H3"/>
<keyword evidence="11" id="KW-0560">Oxidoreductase</keyword>
<comment type="similarity">
    <text evidence="3">Belongs to the EROs family.</text>
</comment>
<feature type="disulfide bond" evidence="18">
    <location>
        <begin position="125"/>
        <end position="147"/>
    </location>
</feature>
<feature type="disulfide bond" description="Redox-active" evidence="18">
    <location>
        <begin position="82"/>
        <end position="87"/>
    </location>
</feature>
<evidence type="ECO:0000256" key="6">
    <source>
        <dbReference type="ARBA" id="ARBA00022630"/>
    </source>
</evidence>
<comment type="subcellular location">
    <subcellularLocation>
        <location evidence="2">Endoplasmic reticulum membrane</location>
        <topology evidence="2">Peripheral membrane protein</topology>
        <orientation evidence="2">Lumenal side</orientation>
    </subcellularLocation>
</comment>
<evidence type="ECO:0000256" key="13">
    <source>
        <dbReference type="ARBA" id="ARBA00023157"/>
    </source>
</evidence>
<sequence length="441" mass="51333">MLSSIVFYLVWTLPFVTGKLFGICPKEEIACLSKVTIGQIDYINERIREDLLSLVNTNFFKYFKIDMNKKCEFFDNKKESLCFSRSCTLNVVEDWGSLPEFWQPEVLGGFEKSSTEDVDTHSDECAFLDELCFREQNLYEVNDINYCDINDIMDNKNSVLIDLTQNPERFTGYGGNQSLQIWSSIYKENCFECNETEGCIAKEIFFKLISGFHSSITTHVCNYHLNTVSGNWEPNIFLFISSFLIFPDRIRNVYFNYALVSKAIMKIAPYMEHIEFCEDMDPSGDVKLKIEKIVSQLENDDIFNEEIVFQNKLTSELKTDFRNRFKNVTKIIDCIQCEKCKLWAKVQTTGYATSLKLLFELDQLSDSEKQNLVNKLTKYELIALFNTFNRLSSAIEAINKFGLMYEEEKTKSRRLLYGQELLGDISGSWKFLENFCFSLFS</sequence>
<dbReference type="PIRSF" id="PIRSF017205">
    <property type="entry name" value="ERO1"/>
    <property type="match status" value="1"/>
</dbReference>
<evidence type="ECO:0000256" key="12">
    <source>
        <dbReference type="ARBA" id="ARBA00023136"/>
    </source>
</evidence>
<dbReference type="Proteomes" id="UP000005220">
    <property type="component" value="Chromosome 12"/>
</dbReference>
<keyword evidence="5" id="KW-0813">Transport</keyword>
<keyword evidence="7 19" id="KW-0732">Signal</keyword>
<dbReference type="InterPro" id="IPR037192">
    <property type="entry name" value="ERO1-like_sf"/>
</dbReference>
<feature type="disulfide bond" description="Redox-active" evidence="18">
    <location>
        <begin position="337"/>
        <end position="340"/>
    </location>
</feature>
<feature type="binding site" evidence="17">
    <location>
        <position position="182"/>
    </location>
    <ligand>
        <name>FAD</name>
        <dbReference type="ChEBI" id="CHEBI:57692"/>
    </ligand>
</feature>
<proteinExistence type="inferred from homology"/>
<dbReference type="InterPro" id="IPR007266">
    <property type="entry name" value="Ero1"/>
</dbReference>
<dbReference type="eggNOG" id="KOG2608">
    <property type="taxonomic scope" value="Eukaryota"/>
</dbReference>
<accession>H2B2H3</accession>
<dbReference type="STRING" id="1071382.H2B2H3"/>
<feature type="active site" description="Nucleophile" evidence="16">
    <location>
        <position position="337"/>
    </location>
</feature>
<comment type="cofactor">
    <cofactor evidence="1 17">
        <name>FAD</name>
        <dbReference type="ChEBI" id="CHEBI:57692"/>
    </cofactor>
</comment>